<dbReference type="AlphaFoldDB" id="A0A5C6D6U5"/>
<sequence>MYPSVLRQTLLALIMFGVLPNTLLLLCGQDSLTESQIKRSLHNATRFMAETVSDHGGYAWVSSADGVHSHGEGVAGQDRVWVQPPGTPAVGMAFLQAFRVTLDPVHLDAAKDVGDALVQGQLRSGGWGYSIEFDPTKRESIPYRVGPNGKTESIAETPQPGGWDVWKQRKYGENKTVLDDDTTAAAIRFFCQLDQTLEFKDAGIHDAVEYALRSCLSAQHPIGGWSHNYDRFPLEPPSERFYPIVRAGYPESWDRTWTKDFTGCYVLNDCISLDMIDAMLLAADVYDDPRYRQSALRGGEFLLLAQMPDPQPAWAQQYNRAMQPVWDRKFEPPAITGFESQRVMKTLMDLYQETKDQRFLDAVGPAIDYLKSCRREDGKLARYYELRTNQPIYFTVDYQMTHDDADMPDHYSFVVDSDLEQIELRYQRLVDGREPAAIGRPDGNQVAEVVGRQASSGAWLLPGYVRDAAGKKLVPTEGVVHSDEFIRNVDLLSRFLRP</sequence>
<protein>
    <submittedName>
        <fullName evidence="2">Pectic acid lyase</fullName>
    </submittedName>
</protein>
<evidence type="ECO:0000256" key="1">
    <source>
        <dbReference type="SAM" id="MobiDB-lite"/>
    </source>
</evidence>
<gene>
    <name evidence="2" type="ORF">Poly41_52910</name>
</gene>
<comment type="caution">
    <text evidence="2">The sequence shown here is derived from an EMBL/GenBank/DDBJ whole genome shotgun (WGS) entry which is preliminary data.</text>
</comment>
<organism evidence="2 3">
    <name type="scientific">Novipirellula artificiosorum</name>
    <dbReference type="NCBI Taxonomy" id="2528016"/>
    <lineage>
        <taxon>Bacteria</taxon>
        <taxon>Pseudomonadati</taxon>
        <taxon>Planctomycetota</taxon>
        <taxon>Planctomycetia</taxon>
        <taxon>Pirellulales</taxon>
        <taxon>Pirellulaceae</taxon>
        <taxon>Novipirellula</taxon>
    </lineage>
</organism>
<dbReference type="EMBL" id="SJPV01000011">
    <property type="protein sequence ID" value="TWU32913.1"/>
    <property type="molecule type" value="Genomic_DNA"/>
</dbReference>
<keyword evidence="2" id="KW-0456">Lyase</keyword>
<name>A0A5C6D6U5_9BACT</name>
<dbReference type="Pfam" id="PF09492">
    <property type="entry name" value="Pec_lyase"/>
    <property type="match status" value="1"/>
</dbReference>
<accession>A0A5C6D6U5</accession>
<reference evidence="2 3" key="1">
    <citation type="submission" date="2019-02" db="EMBL/GenBank/DDBJ databases">
        <title>Deep-cultivation of Planctomycetes and their phenomic and genomic characterization uncovers novel biology.</title>
        <authorList>
            <person name="Wiegand S."/>
            <person name="Jogler M."/>
            <person name="Boedeker C."/>
            <person name="Pinto D."/>
            <person name="Vollmers J."/>
            <person name="Rivas-Marin E."/>
            <person name="Kohn T."/>
            <person name="Peeters S.H."/>
            <person name="Heuer A."/>
            <person name="Rast P."/>
            <person name="Oberbeckmann S."/>
            <person name="Bunk B."/>
            <person name="Jeske O."/>
            <person name="Meyerdierks A."/>
            <person name="Storesund J.E."/>
            <person name="Kallscheuer N."/>
            <person name="Luecker S."/>
            <person name="Lage O.M."/>
            <person name="Pohl T."/>
            <person name="Merkel B.J."/>
            <person name="Hornburger P."/>
            <person name="Mueller R.-W."/>
            <person name="Bruemmer F."/>
            <person name="Labrenz M."/>
            <person name="Spormann A.M."/>
            <person name="Op Den Camp H."/>
            <person name="Overmann J."/>
            <person name="Amann R."/>
            <person name="Jetten M.S.M."/>
            <person name="Mascher T."/>
            <person name="Medema M.H."/>
            <person name="Devos D.P."/>
            <person name="Kaster A.-K."/>
            <person name="Ovreas L."/>
            <person name="Rohde M."/>
            <person name="Galperin M.Y."/>
            <person name="Jogler C."/>
        </authorList>
    </citation>
    <scope>NUCLEOTIDE SEQUENCE [LARGE SCALE GENOMIC DNA]</scope>
    <source>
        <strain evidence="2 3">Poly41</strain>
    </source>
</reference>
<dbReference type="SUPFAM" id="SSF81853">
    <property type="entry name" value="Family 10 polysaccharide lyase"/>
    <property type="match status" value="1"/>
</dbReference>
<dbReference type="RefSeq" id="WP_231615911.1">
    <property type="nucleotide sequence ID" value="NZ_SJPV01000011.1"/>
</dbReference>
<proteinExistence type="predicted"/>
<keyword evidence="3" id="KW-1185">Reference proteome</keyword>
<dbReference type="Gene3D" id="1.50.10.20">
    <property type="match status" value="1"/>
</dbReference>
<feature type="region of interest" description="Disordered" evidence="1">
    <location>
        <begin position="140"/>
        <end position="159"/>
    </location>
</feature>
<evidence type="ECO:0000313" key="3">
    <source>
        <dbReference type="Proteomes" id="UP000319143"/>
    </source>
</evidence>
<dbReference type="GO" id="GO:0016829">
    <property type="term" value="F:lyase activity"/>
    <property type="evidence" value="ECO:0007669"/>
    <property type="project" value="UniProtKB-KW"/>
</dbReference>
<dbReference type="InterPro" id="IPR012669">
    <property type="entry name" value="Pectate_lyase"/>
</dbReference>
<dbReference type="Proteomes" id="UP000319143">
    <property type="component" value="Unassembled WGS sequence"/>
</dbReference>
<evidence type="ECO:0000313" key="2">
    <source>
        <dbReference type="EMBL" id="TWU32913.1"/>
    </source>
</evidence>